<keyword evidence="2" id="KW-0378">Hydrolase</keyword>
<dbReference type="RefSeq" id="WP_394825899.1">
    <property type="nucleotide sequence ID" value="NZ_CP089984.1"/>
</dbReference>
<dbReference type="PROSITE" id="PS00893">
    <property type="entry name" value="NUDIX_BOX"/>
    <property type="match status" value="1"/>
</dbReference>
<dbReference type="PANTHER" id="PTHR43046">
    <property type="entry name" value="GDP-MANNOSE MANNOSYL HYDROLASE"/>
    <property type="match status" value="1"/>
</dbReference>
<dbReference type="EMBL" id="CP089984">
    <property type="protein sequence ID" value="WXB16274.1"/>
    <property type="molecule type" value="Genomic_DNA"/>
</dbReference>
<evidence type="ECO:0000313" key="5">
    <source>
        <dbReference type="Proteomes" id="UP001370348"/>
    </source>
</evidence>
<feature type="domain" description="Nudix hydrolase" evidence="3">
    <location>
        <begin position="1"/>
        <end position="116"/>
    </location>
</feature>
<evidence type="ECO:0000259" key="3">
    <source>
        <dbReference type="PROSITE" id="PS51462"/>
    </source>
</evidence>
<gene>
    <name evidence="4" type="ORF">LZC94_03135</name>
</gene>
<evidence type="ECO:0000313" key="4">
    <source>
        <dbReference type="EMBL" id="WXB16274.1"/>
    </source>
</evidence>
<comment type="cofactor">
    <cofactor evidence="1">
        <name>Mg(2+)</name>
        <dbReference type="ChEBI" id="CHEBI:18420"/>
    </cofactor>
</comment>
<dbReference type="InterPro" id="IPR020084">
    <property type="entry name" value="NUDIX_hydrolase_CS"/>
</dbReference>
<name>A0ABZ2M390_9BACT</name>
<dbReference type="PANTHER" id="PTHR43046:SF16">
    <property type="entry name" value="ADP-RIBOSE PYROPHOSPHATASE YJHB-RELATED"/>
    <property type="match status" value="1"/>
</dbReference>
<keyword evidence="5" id="KW-1185">Reference proteome</keyword>
<dbReference type="InterPro" id="IPR000086">
    <property type="entry name" value="NUDIX_hydrolase_dom"/>
</dbReference>
<protein>
    <submittedName>
        <fullName evidence="4">NUDIX domain-containing protein</fullName>
    </submittedName>
</protein>
<reference evidence="4 5" key="1">
    <citation type="submission" date="2021-12" db="EMBL/GenBank/DDBJ databases">
        <title>Discovery of the Pendulisporaceae a myxobacterial family with distinct sporulation behavior and unique specialized metabolism.</title>
        <authorList>
            <person name="Garcia R."/>
            <person name="Popoff A."/>
            <person name="Bader C.D."/>
            <person name="Loehr J."/>
            <person name="Walesch S."/>
            <person name="Walt C."/>
            <person name="Boldt J."/>
            <person name="Bunk B."/>
            <person name="Haeckl F.J.F.P.J."/>
            <person name="Gunesch A.P."/>
            <person name="Birkelbach J."/>
            <person name="Nuebel U."/>
            <person name="Pietschmann T."/>
            <person name="Bach T."/>
            <person name="Mueller R."/>
        </authorList>
    </citation>
    <scope>NUCLEOTIDE SEQUENCE [LARGE SCALE GENOMIC DNA]</scope>
    <source>
        <strain evidence="4 5">MSr11954</strain>
    </source>
</reference>
<dbReference type="InterPro" id="IPR015797">
    <property type="entry name" value="NUDIX_hydrolase-like_dom_sf"/>
</dbReference>
<dbReference type="Proteomes" id="UP001370348">
    <property type="component" value="Chromosome"/>
</dbReference>
<evidence type="ECO:0000256" key="2">
    <source>
        <dbReference type="ARBA" id="ARBA00022801"/>
    </source>
</evidence>
<dbReference type="Pfam" id="PF00293">
    <property type="entry name" value="NUDIX"/>
    <property type="match status" value="1"/>
</dbReference>
<accession>A0ABZ2M390</accession>
<dbReference type="SUPFAM" id="SSF55811">
    <property type="entry name" value="Nudix"/>
    <property type="match status" value="1"/>
</dbReference>
<proteinExistence type="predicted"/>
<evidence type="ECO:0000256" key="1">
    <source>
        <dbReference type="ARBA" id="ARBA00001946"/>
    </source>
</evidence>
<dbReference type="Gene3D" id="3.90.79.10">
    <property type="entry name" value="Nucleoside Triphosphate Pyrophosphohydrolase"/>
    <property type="match status" value="1"/>
</dbReference>
<organism evidence="4 5">
    <name type="scientific">Pendulispora albinea</name>
    <dbReference type="NCBI Taxonomy" id="2741071"/>
    <lineage>
        <taxon>Bacteria</taxon>
        <taxon>Pseudomonadati</taxon>
        <taxon>Myxococcota</taxon>
        <taxon>Myxococcia</taxon>
        <taxon>Myxococcales</taxon>
        <taxon>Sorangiineae</taxon>
        <taxon>Pendulisporaceae</taxon>
        <taxon>Pendulispora</taxon>
    </lineage>
</organism>
<sequence length="122" mass="13303">MAAIVQAGEDVILVRGRGWPEKMFGLVTGFIEAGEQPGDAAVREVREELGLDAEIVGLVGAYGFFAMNQLIVAYHLRVQGEVQLGEELEAFKRIRITKLRPWDFGTGAAVRDWLEARGSASG</sequence>
<dbReference type="PROSITE" id="PS51462">
    <property type="entry name" value="NUDIX"/>
    <property type="match status" value="1"/>
</dbReference>